<feature type="signal peptide" evidence="1">
    <location>
        <begin position="1"/>
        <end position="19"/>
    </location>
</feature>
<dbReference type="AlphaFoldDB" id="A0AAV0XCW0"/>
<keyword evidence="1" id="KW-0732">Signal</keyword>
<evidence type="ECO:0000313" key="2">
    <source>
        <dbReference type="EMBL" id="CAI6366175.1"/>
    </source>
</evidence>
<keyword evidence="3" id="KW-1185">Reference proteome</keyword>
<accession>A0AAV0XCW0</accession>
<sequence>MRASYIYVLLLSALISSETADLEKILSRLVSSSFELVAKPITKLLENEVPPDMKANVETFLNEFSHKLKRLMEQTQEELFNQIPKPQRENTKKAIGYLSMYMSGALSNAMRVVTKVTNKSFDELPDNIKTKLLDIGNDIDDFLKKIKVDLSDTKTSQKTSEQ</sequence>
<reference evidence="2 3" key="1">
    <citation type="submission" date="2023-01" db="EMBL/GenBank/DDBJ databases">
        <authorList>
            <person name="Whitehead M."/>
        </authorList>
    </citation>
    <scope>NUCLEOTIDE SEQUENCE [LARGE SCALE GENOMIC DNA]</scope>
</reference>
<dbReference type="EMBL" id="CARXXK010000004">
    <property type="protein sequence ID" value="CAI6366175.1"/>
    <property type="molecule type" value="Genomic_DNA"/>
</dbReference>
<feature type="chain" id="PRO_5044010070" evidence="1">
    <location>
        <begin position="20"/>
        <end position="162"/>
    </location>
</feature>
<organism evidence="2 3">
    <name type="scientific">Macrosiphum euphorbiae</name>
    <name type="common">potato aphid</name>
    <dbReference type="NCBI Taxonomy" id="13131"/>
    <lineage>
        <taxon>Eukaryota</taxon>
        <taxon>Metazoa</taxon>
        <taxon>Ecdysozoa</taxon>
        <taxon>Arthropoda</taxon>
        <taxon>Hexapoda</taxon>
        <taxon>Insecta</taxon>
        <taxon>Pterygota</taxon>
        <taxon>Neoptera</taxon>
        <taxon>Paraneoptera</taxon>
        <taxon>Hemiptera</taxon>
        <taxon>Sternorrhyncha</taxon>
        <taxon>Aphidomorpha</taxon>
        <taxon>Aphidoidea</taxon>
        <taxon>Aphididae</taxon>
        <taxon>Macrosiphini</taxon>
        <taxon>Macrosiphum</taxon>
    </lineage>
</organism>
<evidence type="ECO:0000313" key="3">
    <source>
        <dbReference type="Proteomes" id="UP001160148"/>
    </source>
</evidence>
<comment type="caution">
    <text evidence="2">The sequence shown here is derived from an EMBL/GenBank/DDBJ whole genome shotgun (WGS) entry which is preliminary data.</text>
</comment>
<name>A0AAV0XCW0_9HEMI</name>
<protein>
    <submittedName>
        <fullName evidence="2">Uncharacterized protein</fullName>
    </submittedName>
</protein>
<dbReference type="Proteomes" id="UP001160148">
    <property type="component" value="Unassembled WGS sequence"/>
</dbReference>
<evidence type="ECO:0000256" key="1">
    <source>
        <dbReference type="SAM" id="SignalP"/>
    </source>
</evidence>
<gene>
    <name evidence="2" type="ORF">MEUPH1_LOCUS20791</name>
</gene>
<proteinExistence type="predicted"/>